<dbReference type="Proteomes" id="UP001352223">
    <property type="component" value="Unassembled WGS sequence"/>
</dbReference>
<comment type="caution">
    <text evidence="1">The sequence shown here is derived from an EMBL/GenBank/DDBJ whole genome shotgun (WGS) entry which is preliminary data.</text>
</comment>
<evidence type="ECO:0000313" key="1">
    <source>
        <dbReference type="EMBL" id="MEB3962752.1"/>
    </source>
</evidence>
<organism evidence="1 2">
    <name type="scientific">Streptomyces kunmingensis</name>
    <dbReference type="NCBI Taxonomy" id="68225"/>
    <lineage>
        <taxon>Bacteria</taxon>
        <taxon>Bacillati</taxon>
        <taxon>Actinomycetota</taxon>
        <taxon>Actinomycetes</taxon>
        <taxon>Kitasatosporales</taxon>
        <taxon>Streptomycetaceae</taxon>
        <taxon>Streptomyces</taxon>
    </lineage>
</organism>
<proteinExistence type="predicted"/>
<sequence length="81" mass="9195">MTTPPGRYHLSLTIDGAHVLDGWWDDPDTAEFKFGDMRKEHEANAGARLLLTEWDDGREWPLREWPAPPGREPAFEALGHG</sequence>
<protein>
    <submittedName>
        <fullName evidence="1">Uncharacterized protein</fullName>
    </submittedName>
</protein>
<reference evidence="1 2" key="1">
    <citation type="submission" date="2022-10" db="EMBL/GenBank/DDBJ databases">
        <authorList>
            <person name="Xie J."/>
            <person name="Shen N."/>
        </authorList>
    </citation>
    <scope>NUCLEOTIDE SEQUENCE [LARGE SCALE GENOMIC DNA]</scope>
    <source>
        <strain evidence="1 2">DSM 41681</strain>
    </source>
</reference>
<keyword evidence="2" id="KW-1185">Reference proteome</keyword>
<gene>
    <name evidence="1" type="ORF">OKJ48_21235</name>
</gene>
<name>A0ABU6CDG8_9ACTN</name>
<evidence type="ECO:0000313" key="2">
    <source>
        <dbReference type="Proteomes" id="UP001352223"/>
    </source>
</evidence>
<dbReference type="EMBL" id="JAOZYB010000174">
    <property type="protein sequence ID" value="MEB3962752.1"/>
    <property type="molecule type" value="Genomic_DNA"/>
</dbReference>
<accession>A0ABU6CDG8</accession>
<dbReference type="RefSeq" id="WP_324770350.1">
    <property type="nucleotide sequence ID" value="NZ_BAAATS010000006.1"/>
</dbReference>